<proteinExistence type="inferred from homology"/>
<feature type="transmembrane region" description="Helical" evidence="7">
    <location>
        <begin position="47"/>
        <end position="67"/>
    </location>
</feature>
<feature type="chain" id="PRO_5034023536" evidence="8">
    <location>
        <begin position="24"/>
        <end position="648"/>
    </location>
</feature>
<evidence type="ECO:0000256" key="8">
    <source>
        <dbReference type="SAM" id="SignalP"/>
    </source>
</evidence>
<organism evidence="9 10">
    <name type="scientific">Pleurotus ostreatus</name>
    <name type="common">Oyster mushroom</name>
    <name type="synonym">White-rot fungus</name>
    <dbReference type="NCBI Taxonomy" id="5322"/>
    <lineage>
        <taxon>Eukaryota</taxon>
        <taxon>Fungi</taxon>
        <taxon>Dikarya</taxon>
        <taxon>Basidiomycota</taxon>
        <taxon>Agaricomycotina</taxon>
        <taxon>Agaricomycetes</taxon>
        <taxon>Agaricomycetidae</taxon>
        <taxon>Agaricales</taxon>
        <taxon>Pleurotineae</taxon>
        <taxon>Pleurotaceae</taxon>
        <taxon>Pleurotus</taxon>
    </lineage>
</organism>
<dbReference type="VEuPathDB" id="FungiDB:PC9H_003483"/>
<dbReference type="OrthoDB" id="3261881at2759"/>
<evidence type="ECO:0000256" key="2">
    <source>
        <dbReference type="ARBA" id="ARBA00007375"/>
    </source>
</evidence>
<keyword evidence="5 7" id="KW-0472">Membrane</keyword>
<dbReference type="PANTHER" id="PTHR31885">
    <property type="entry name" value="GH04784P"/>
    <property type="match status" value="1"/>
</dbReference>
<reference evidence="9" key="1">
    <citation type="submission" date="2019-07" db="EMBL/GenBank/DDBJ databases">
        <authorList>
            <person name="Palmer J.M."/>
        </authorList>
    </citation>
    <scope>NUCLEOTIDE SEQUENCE</scope>
    <source>
        <strain evidence="9">PC9</strain>
    </source>
</reference>
<keyword evidence="3 7" id="KW-0812">Transmembrane</keyword>
<evidence type="ECO:0000256" key="7">
    <source>
        <dbReference type="SAM" id="Phobius"/>
    </source>
</evidence>
<evidence type="ECO:0000256" key="4">
    <source>
        <dbReference type="ARBA" id="ARBA00022989"/>
    </source>
</evidence>
<dbReference type="AlphaFoldDB" id="A0A8H7A5Y7"/>
<dbReference type="InterPro" id="IPR012506">
    <property type="entry name" value="TMEM86B-like"/>
</dbReference>
<comment type="subcellular location">
    <subcellularLocation>
        <location evidence="1">Membrane</location>
        <topology evidence="1">Multi-pass membrane protein</topology>
    </subcellularLocation>
</comment>
<keyword evidence="4 7" id="KW-1133">Transmembrane helix</keyword>
<dbReference type="PANTHER" id="PTHR31885:SF6">
    <property type="entry name" value="GH04784P"/>
    <property type="match status" value="1"/>
</dbReference>
<dbReference type="GO" id="GO:0016787">
    <property type="term" value="F:hydrolase activity"/>
    <property type="evidence" value="ECO:0007669"/>
    <property type="project" value="TreeGrafter"/>
</dbReference>
<evidence type="ECO:0000256" key="6">
    <source>
        <dbReference type="SAM" id="MobiDB-lite"/>
    </source>
</evidence>
<gene>
    <name evidence="9" type="ORF">PC9H_003483</name>
</gene>
<evidence type="ECO:0000313" key="9">
    <source>
        <dbReference type="EMBL" id="KAF7436650.1"/>
    </source>
</evidence>
<keyword evidence="8" id="KW-0732">Signal</keyword>
<dbReference type="RefSeq" id="XP_036634549.1">
    <property type="nucleotide sequence ID" value="XM_036773076.1"/>
</dbReference>
<dbReference type="Proteomes" id="UP000623687">
    <property type="component" value="Unassembled WGS sequence"/>
</dbReference>
<feature type="transmembrane region" description="Helical" evidence="7">
    <location>
        <begin position="97"/>
        <end position="120"/>
    </location>
</feature>
<evidence type="ECO:0000256" key="3">
    <source>
        <dbReference type="ARBA" id="ARBA00022692"/>
    </source>
</evidence>
<dbReference type="GeneID" id="59373301"/>
<dbReference type="EMBL" id="JACETU010000002">
    <property type="protein sequence ID" value="KAF7436650.1"/>
    <property type="molecule type" value="Genomic_DNA"/>
</dbReference>
<feature type="compositionally biased region" description="Low complexity" evidence="6">
    <location>
        <begin position="627"/>
        <end position="638"/>
    </location>
</feature>
<accession>A0A8H7A5Y7</accession>
<feature type="signal peptide" evidence="8">
    <location>
        <begin position="1"/>
        <end position="23"/>
    </location>
</feature>
<evidence type="ECO:0000313" key="10">
    <source>
        <dbReference type="Proteomes" id="UP000623687"/>
    </source>
</evidence>
<dbReference type="Pfam" id="PF07947">
    <property type="entry name" value="YhhN"/>
    <property type="match status" value="1"/>
</dbReference>
<keyword evidence="10" id="KW-1185">Reference proteome</keyword>
<feature type="transmembrane region" description="Helical" evidence="7">
    <location>
        <begin position="74"/>
        <end position="91"/>
    </location>
</feature>
<sequence length="648" mass="72137">MPAGVILTVVCLAWLLLAEYAESKPLTWICKPLASCGFIVLALQAPHFDGILFSGLCLAWVGDVLLIPGGEATFQLGLGSFLLGHLFYAISFYQTNFVAFTAITALLPLAVIFFAVNHALAPHVPNDLQKPVIAYMLVISVMLDLALATHDTTIMIGAVLFYLSDFLVARDQFLAPGFSNKLIGLPLYYGGQLVLALGQAFNIEMSTSLSDASKVKRRAPSRPTARIARTPSASEIARNAKHFETWSSHQGCEQVSYVDIPQDLVSDVSDVFNVKERIPIDWLDEKDQQTYWPPKFYEFLKSAHQAYPCMFGDKSMDQAALPQLYSEVLVVFNAWARLRKMKMSKEKFSEADYAGHVYNPIRVQGVADNHARFQCSISLPQPSGRSNIVPEAVRILNAKTVIPDFSVFVPARRVRDLSNSAKSPFNTLKRHVQVNKCGEASRGSSFRYQATPCAQLPETPGFEFISSVFEDKKPTHLMLDDAYRQNRMATAAVVRHLHSLCIDVPVFGLVWATGTVRAHVDWCQQEEGKRLAVFSAPYPSNADQADGEDLSLNHFHDWELEKEGDILQVYFIIKNIDTWTSKKFRQRVINGVQTLMSGVSSGKKNYKPWKRVGELSVLAPKAKENNPSTSISASSLSTPPKPKSKRRR</sequence>
<evidence type="ECO:0000256" key="5">
    <source>
        <dbReference type="ARBA" id="ARBA00023136"/>
    </source>
</evidence>
<name>A0A8H7A5Y7_PLEOS</name>
<dbReference type="GO" id="GO:0016020">
    <property type="term" value="C:membrane"/>
    <property type="evidence" value="ECO:0007669"/>
    <property type="project" value="UniProtKB-SubCell"/>
</dbReference>
<comment type="caution">
    <text evidence="9">The sequence shown here is derived from an EMBL/GenBank/DDBJ whole genome shotgun (WGS) entry which is preliminary data.</text>
</comment>
<feature type="region of interest" description="Disordered" evidence="6">
    <location>
        <begin position="618"/>
        <end position="648"/>
    </location>
</feature>
<comment type="similarity">
    <text evidence="2">Belongs to the TMEM86 family.</text>
</comment>
<feature type="transmembrane region" description="Helical" evidence="7">
    <location>
        <begin position="132"/>
        <end position="148"/>
    </location>
</feature>
<evidence type="ECO:0000256" key="1">
    <source>
        <dbReference type="ARBA" id="ARBA00004141"/>
    </source>
</evidence>
<protein>
    <submittedName>
        <fullName evidence="9">Uncharacterized protein</fullName>
    </submittedName>
</protein>